<evidence type="ECO:0000256" key="3">
    <source>
        <dbReference type="ARBA" id="ARBA00022525"/>
    </source>
</evidence>
<dbReference type="InterPro" id="IPR049419">
    <property type="entry name" value="Reelin_subrepeat-B"/>
</dbReference>
<dbReference type="InterPro" id="IPR000742">
    <property type="entry name" value="EGF"/>
</dbReference>
<comment type="subcellular location">
    <subcellularLocation>
        <location evidence="1">Secreted</location>
        <location evidence="1">Extracellular space</location>
        <location evidence="1">Extracellular matrix</location>
    </subcellularLocation>
</comment>
<dbReference type="PROSITE" id="PS00022">
    <property type="entry name" value="EGF_1"/>
    <property type="match status" value="1"/>
</dbReference>
<evidence type="ECO:0000256" key="6">
    <source>
        <dbReference type="ARBA" id="ARBA00022723"/>
    </source>
</evidence>
<dbReference type="GO" id="GO:0001764">
    <property type="term" value="P:neuron migration"/>
    <property type="evidence" value="ECO:0007669"/>
    <property type="project" value="InterPro"/>
</dbReference>
<dbReference type="Pfam" id="PF21471">
    <property type="entry name" value="Reelin_subrepeat-B"/>
    <property type="match status" value="5"/>
</dbReference>
<accession>A0A0B7ACI1</accession>
<evidence type="ECO:0000313" key="18">
    <source>
        <dbReference type="EMBL" id="CEK78734.1"/>
    </source>
</evidence>
<evidence type="ECO:0000256" key="11">
    <source>
        <dbReference type="ARBA" id="ARBA00022889"/>
    </source>
</evidence>
<keyword evidence="9" id="KW-0862">Zinc</keyword>
<keyword evidence="11" id="KW-0130">Cell adhesion</keyword>
<evidence type="ECO:0000256" key="4">
    <source>
        <dbReference type="ARBA" id="ARBA00022530"/>
    </source>
</evidence>
<evidence type="ECO:0000259" key="16">
    <source>
        <dbReference type="PROSITE" id="PS00022"/>
    </source>
</evidence>
<evidence type="ECO:0000256" key="13">
    <source>
        <dbReference type="ARBA" id="ARBA00023900"/>
    </source>
</evidence>
<evidence type="ECO:0000256" key="8">
    <source>
        <dbReference type="ARBA" id="ARBA00022825"/>
    </source>
</evidence>
<organism evidence="18">
    <name type="scientific">Arion vulgaris</name>
    <dbReference type="NCBI Taxonomy" id="1028688"/>
    <lineage>
        <taxon>Eukaryota</taxon>
        <taxon>Metazoa</taxon>
        <taxon>Spiralia</taxon>
        <taxon>Lophotrochozoa</taxon>
        <taxon>Mollusca</taxon>
        <taxon>Gastropoda</taxon>
        <taxon>Heterobranchia</taxon>
        <taxon>Euthyneura</taxon>
        <taxon>Panpulmonata</taxon>
        <taxon>Eupulmonata</taxon>
        <taxon>Stylommatophora</taxon>
        <taxon>Helicina</taxon>
        <taxon>Arionoidea</taxon>
        <taxon>Arionidae</taxon>
        <taxon>Arion</taxon>
    </lineage>
</organism>
<dbReference type="PANTHER" id="PTHR11841:SF1">
    <property type="entry name" value="REELIN"/>
    <property type="match status" value="1"/>
</dbReference>
<dbReference type="GO" id="GO:0007417">
    <property type="term" value="P:central nervous system development"/>
    <property type="evidence" value="ECO:0007669"/>
    <property type="project" value="InterPro"/>
</dbReference>
<evidence type="ECO:0000259" key="17">
    <source>
        <dbReference type="PROSITE" id="PS01186"/>
    </source>
</evidence>
<protein>
    <recommendedName>
        <fullName evidence="13">Reelin</fullName>
    </recommendedName>
</protein>
<feature type="domain" description="EGF-like" evidence="16 17">
    <location>
        <begin position="294"/>
        <end position="305"/>
    </location>
</feature>
<comment type="similarity">
    <text evidence="12">Belongs to the reelin family.</text>
</comment>
<dbReference type="Pfam" id="PF23106">
    <property type="entry name" value="EGF_Teneurin"/>
    <property type="match status" value="1"/>
</dbReference>
<reference evidence="18" key="1">
    <citation type="submission" date="2014-12" db="EMBL/GenBank/DDBJ databases">
        <title>Insight into the proteome of Arion vulgaris.</title>
        <authorList>
            <person name="Aradska J."/>
            <person name="Bulat T."/>
            <person name="Smidak R."/>
            <person name="Sarate P."/>
            <person name="Gangsoo J."/>
            <person name="Sialana F."/>
            <person name="Bilban M."/>
            <person name="Lubec G."/>
        </authorList>
    </citation>
    <scope>NUCLEOTIDE SEQUENCE</scope>
    <source>
        <tissue evidence="18">Skin</tissue>
    </source>
</reference>
<evidence type="ECO:0000256" key="9">
    <source>
        <dbReference type="ARBA" id="ARBA00022833"/>
    </source>
</evidence>
<dbReference type="EMBL" id="HACG01031869">
    <property type="protein sequence ID" value="CEK78734.1"/>
    <property type="molecule type" value="Transcribed_RNA"/>
</dbReference>
<dbReference type="AlphaFoldDB" id="A0A0B7ACI1"/>
<dbReference type="GO" id="GO:0046872">
    <property type="term" value="F:metal ion binding"/>
    <property type="evidence" value="ECO:0007669"/>
    <property type="project" value="UniProtKB-KW"/>
</dbReference>
<keyword evidence="2" id="KW-0217">Developmental protein</keyword>
<keyword evidence="8" id="KW-0720">Serine protease</keyword>
<evidence type="ECO:0000256" key="14">
    <source>
        <dbReference type="ARBA" id="ARBA00044961"/>
    </source>
</evidence>
<comment type="function">
    <text evidence="15">Extracellular matrix serine protease secreted by pioneer neurons that plays a role in layering of neurons in the cerebral cortex and cerebellum by coordinating cell positioning during neurodevelopment. Regulates microtubule function in neurons and neuronal migration. Binding to the extracellular domains of lipoprotein receptors VLDLR and LRP8/APOER2 induces tyrosine phosphorylation of DAB1 and modulation of TAU phosphorylation. Affects migration of sympathetic preganglionic neurons in the spinal cord, where it seems to act as a barrier to neuronal migration. Enzymatic activity is important for the modulation of cell adhesion.</text>
</comment>
<keyword evidence="4" id="KW-0272">Extracellular matrix</keyword>
<proteinExistence type="inferred from homology"/>
<evidence type="ECO:0000256" key="12">
    <source>
        <dbReference type="ARBA" id="ARBA00023773"/>
    </source>
</evidence>
<evidence type="ECO:0000256" key="1">
    <source>
        <dbReference type="ARBA" id="ARBA00004498"/>
    </source>
</evidence>
<keyword evidence="3" id="KW-0964">Secreted</keyword>
<dbReference type="GO" id="GO:0008236">
    <property type="term" value="F:serine-type peptidase activity"/>
    <property type="evidence" value="ECO:0007669"/>
    <property type="project" value="UniProtKB-KW"/>
</dbReference>
<evidence type="ECO:0000256" key="15">
    <source>
        <dbReference type="ARBA" id="ARBA00046064"/>
    </source>
</evidence>
<evidence type="ECO:0000256" key="7">
    <source>
        <dbReference type="ARBA" id="ARBA00022801"/>
    </source>
</evidence>
<keyword evidence="10" id="KW-0106">Calcium</keyword>
<keyword evidence="7" id="KW-0378">Hydrolase</keyword>
<dbReference type="InterPro" id="IPR034968">
    <property type="entry name" value="Reelin"/>
</dbReference>
<comment type="subunit">
    <text evidence="14">Oligomer of disulfide-linked homodimers.</text>
</comment>
<gene>
    <name evidence="18" type="primary">ORF111668</name>
</gene>
<name>A0A0B7ACI1_9EUPU</name>
<dbReference type="GO" id="GO:0070325">
    <property type="term" value="F:lipoprotein particle receptor binding"/>
    <property type="evidence" value="ECO:0007669"/>
    <property type="project" value="InterPro"/>
</dbReference>
<dbReference type="GO" id="GO:0006508">
    <property type="term" value="P:proteolysis"/>
    <property type="evidence" value="ECO:0007669"/>
    <property type="project" value="UniProtKB-KW"/>
</dbReference>
<feature type="domain" description="EGF-like" evidence="17">
    <location>
        <begin position="680"/>
        <end position="691"/>
    </location>
</feature>
<dbReference type="GO" id="GO:0007155">
    <property type="term" value="P:cell adhesion"/>
    <property type="evidence" value="ECO:0007669"/>
    <property type="project" value="UniProtKB-KW"/>
</dbReference>
<evidence type="ECO:0000256" key="10">
    <source>
        <dbReference type="ARBA" id="ARBA00022837"/>
    </source>
</evidence>
<keyword evidence="5" id="KW-0645">Protease</keyword>
<evidence type="ECO:0000256" key="5">
    <source>
        <dbReference type="ARBA" id="ARBA00022670"/>
    </source>
</evidence>
<dbReference type="PANTHER" id="PTHR11841">
    <property type="entry name" value="REELIN"/>
    <property type="match status" value="1"/>
</dbReference>
<dbReference type="Gene3D" id="2.60.120.260">
    <property type="entry name" value="Galactose-binding domain-like"/>
    <property type="match status" value="5"/>
</dbReference>
<dbReference type="PROSITE" id="PS01186">
    <property type="entry name" value="EGF_2"/>
    <property type="match status" value="2"/>
</dbReference>
<evidence type="ECO:0000256" key="2">
    <source>
        <dbReference type="ARBA" id="ARBA00022473"/>
    </source>
</evidence>
<dbReference type="SUPFAM" id="SSF110296">
    <property type="entry name" value="Oligoxyloglucan reducing end-specific cellobiohydrolase"/>
    <property type="match status" value="1"/>
</dbReference>
<keyword evidence="6" id="KW-0479">Metal-binding</keyword>
<sequence>MPTCSCRRCTSLQGTLHQTPTNEASRPAASHVNPVKRNEGVFLEYSTDGGITWQLITEMHYNLYRTSTFVSLKLPEAAKREGTSLRWWQPIHGKNQNSDWLIDGIRVNGEEINPADVSLNFTTGFEFLDLITADNMEVGSYCEKEGVAIGRTRAYEPSTLSSRDIKITDHHVLQFSINVGCGKPWDFSVQPVNVEYSTDHGMTWTDLVSHCLKDVSCQPHSKIAAAHYHGLHDNWRRFTIPLQGLPVSNGTRFRWQQLPDGMPRSQDWALGDIYIGPACLNYCSGHGYCFLKECVCDEGYGGDNCHLTNTDNVIKQLKDTFNTVNQLNETRWPWAQGGNVQVPCETLVQGAALVFSGPGVREVVTSSLDLRDARFVQYTASMWNKDSPNNLCSQPSDHKVQNVFLQFSNDGGISWQTLHTLSPQRYWPRKHDYISLPPAARTNSTLIRWIQAEAPPMTTSKVNWALDDVYIGGWEINPSEYHQSFEENPPNDDPGAWEFSPNGVVEGEGGECLTDGLSGSAMMWPDTWSKSGSNEIQKFTTNQMIVQPGYMLQFKMIIGCGRFSDICSATDSKIKLEYRRNPSSETWEPVQPSCLPGNQNAALCNPHQHHYASHYTLSQFLTWTRVTIPLSEVTFSSSTQFRWVQEGKNGTISWALDDIFIGEKCEDMCSSRGDCIQGACHCDEGYAGPSCLPSSYNLLSRLFDSFEGGIFTSHWQTISGGGIGFGCGALLPHAHGKTLYFNGCGERQAVTAEMDTGDALKIIFVIQIGCFAQTHNCNINLDEGPRYRGILLQYSKNKGSEWYLIAQHDPIDFLRPKRVAYEIPQAAKGVGTQFRWWQPVHDGHGFDQWAIDHVEIISGRRPYRRGKSRG</sequence>